<accession>A0A225UXJ8</accession>
<reference evidence="3" key="1">
    <citation type="submission" date="2017-03" db="EMBL/GenBank/DDBJ databases">
        <title>Phytopthora megakarya and P. palmivora, two closely related causual agents of cacao black pod achieved similar genome size and gene model numbers by different mechanisms.</title>
        <authorList>
            <person name="Ali S."/>
            <person name="Shao J."/>
            <person name="Larry D.J."/>
            <person name="Kronmiller B."/>
            <person name="Shen D."/>
            <person name="Strem M.D."/>
            <person name="Melnick R.L."/>
            <person name="Guiltinan M.J."/>
            <person name="Tyler B.M."/>
            <person name="Meinhardt L.W."/>
            <person name="Bailey B.A."/>
        </authorList>
    </citation>
    <scope>NUCLEOTIDE SEQUENCE [LARGE SCALE GENOMIC DNA]</scope>
    <source>
        <strain evidence="3">zdho120</strain>
    </source>
</reference>
<evidence type="ECO:0000313" key="2">
    <source>
        <dbReference type="EMBL" id="OWY97671.1"/>
    </source>
</evidence>
<dbReference type="Proteomes" id="UP000198211">
    <property type="component" value="Unassembled WGS sequence"/>
</dbReference>
<evidence type="ECO:0000259" key="1">
    <source>
        <dbReference type="Pfam" id="PF08386"/>
    </source>
</evidence>
<evidence type="ECO:0000313" key="3">
    <source>
        <dbReference type="Proteomes" id="UP000198211"/>
    </source>
</evidence>
<keyword evidence="3" id="KW-1185">Reference proteome</keyword>
<feature type="non-terminal residue" evidence="2">
    <location>
        <position position="1"/>
    </location>
</feature>
<name>A0A225UXJ8_9STRA</name>
<feature type="domain" description="Peptidase S33 tripeptidyl aminopeptidase-like C-terminal" evidence="1">
    <location>
        <begin position="30"/>
        <end position="103"/>
    </location>
</feature>
<dbReference type="OrthoDB" id="89099at2759"/>
<comment type="caution">
    <text evidence="2">The sequence shown here is derived from an EMBL/GenBank/DDBJ whole genome shotgun (WGS) entry which is preliminary data.</text>
</comment>
<sequence>SKECNEFNNSNYDGNGIIYKRDQYWNKTTSIPSQASVLLMSGTLDPTTPIKYAESLLKSLKGTKKELIKFDFATHSTIFSTQMIPGSLDTCGMRVLASYVRNGGDLQSLNKSCVNKLSAFNLTVPDGILSKYFGTKDAYDGAFNLSFIFRINRGTVLYSSEHTHFTVRIHCHRFPCFIGFSRDYCAFYSKFPCAVL</sequence>
<dbReference type="Pfam" id="PF08386">
    <property type="entry name" value="Abhydrolase_4"/>
    <property type="match status" value="1"/>
</dbReference>
<organism evidence="2 3">
    <name type="scientific">Phytophthora megakarya</name>
    <dbReference type="NCBI Taxonomy" id="4795"/>
    <lineage>
        <taxon>Eukaryota</taxon>
        <taxon>Sar</taxon>
        <taxon>Stramenopiles</taxon>
        <taxon>Oomycota</taxon>
        <taxon>Peronosporomycetes</taxon>
        <taxon>Peronosporales</taxon>
        <taxon>Peronosporaceae</taxon>
        <taxon>Phytophthora</taxon>
    </lineage>
</organism>
<gene>
    <name evidence="2" type="ORF">PHMEG_00031746</name>
</gene>
<dbReference type="InterPro" id="IPR013595">
    <property type="entry name" value="Pept_S33_TAP-like_C"/>
</dbReference>
<dbReference type="EMBL" id="NBNE01010197">
    <property type="protein sequence ID" value="OWY97671.1"/>
    <property type="molecule type" value="Genomic_DNA"/>
</dbReference>
<dbReference type="STRING" id="4795.A0A225UXJ8"/>
<protein>
    <recommendedName>
        <fullName evidence="1">Peptidase S33 tripeptidyl aminopeptidase-like C-terminal domain-containing protein</fullName>
    </recommendedName>
</protein>
<proteinExistence type="predicted"/>
<dbReference type="AlphaFoldDB" id="A0A225UXJ8"/>